<gene>
    <name evidence="2" type="ORF">ACFFU4_05475</name>
</gene>
<dbReference type="EMBL" id="JBHMEC010000009">
    <property type="protein sequence ID" value="MFB9149200.1"/>
    <property type="molecule type" value="Genomic_DNA"/>
</dbReference>
<feature type="domain" description="VapC45 PIN like" evidence="1">
    <location>
        <begin position="3"/>
        <end position="83"/>
    </location>
</feature>
<keyword evidence="3" id="KW-1185">Reference proteome</keyword>
<dbReference type="Pfam" id="PF18478">
    <property type="entry name" value="PIN_10"/>
    <property type="match status" value="1"/>
</dbReference>
<sequence>MTKVLFDHNMPPSIARALNELIKLDGHEAFALREKFPTNISDIDYFNQLGIGWIVISKDLQNSRKKAERAAILRNKVVAFYLSPALLKKKINEQAAAIIWHWDKILVQRNAVENGLFQLPENKSKFRSL</sequence>
<name>A0ABV5HXP9_9RHOB</name>
<organism evidence="2 3">
    <name type="scientific">Roseovarius ramblicola</name>
    <dbReference type="NCBI Taxonomy" id="2022336"/>
    <lineage>
        <taxon>Bacteria</taxon>
        <taxon>Pseudomonadati</taxon>
        <taxon>Pseudomonadota</taxon>
        <taxon>Alphaproteobacteria</taxon>
        <taxon>Rhodobacterales</taxon>
        <taxon>Roseobacteraceae</taxon>
        <taxon>Roseovarius</taxon>
    </lineage>
</organism>
<dbReference type="InterPro" id="IPR041375">
    <property type="entry name" value="VapC45_PIN-like"/>
</dbReference>
<evidence type="ECO:0000313" key="2">
    <source>
        <dbReference type="EMBL" id="MFB9149200.1"/>
    </source>
</evidence>
<proteinExistence type="predicted"/>
<dbReference type="Proteomes" id="UP001589670">
    <property type="component" value="Unassembled WGS sequence"/>
</dbReference>
<dbReference type="RefSeq" id="WP_377067869.1">
    <property type="nucleotide sequence ID" value="NZ_JBHMEC010000009.1"/>
</dbReference>
<protein>
    <recommendedName>
        <fullName evidence="1">VapC45 PIN like domain-containing protein</fullName>
    </recommendedName>
</protein>
<evidence type="ECO:0000259" key="1">
    <source>
        <dbReference type="Pfam" id="PF18478"/>
    </source>
</evidence>
<reference evidence="2 3" key="1">
    <citation type="submission" date="2024-09" db="EMBL/GenBank/DDBJ databases">
        <authorList>
            <person name="Sun Q."/>
            <person name="Mori K."/>
        </authorList>
    </citation>
    <scope>NUCLEOTIDE SEQUENCE [LARGE SCALE GENOMIC DNA]</scope>
    <source>
        <strain evidence="2 3">CECT 9424</strain>
    </source>
</reference>
<accession>A0ABV5HXP9</accession>
<comment type="caution">
    <text evidence="2">The sequence shown here is derived from an EMBL/GenBank/DDBJ whole genome shotgun (WGS) entry which is preliminary data.</text>
</comment>
<evidence type="ECO:0000313" key="3">
    <source>
        <dbReference type="Proteomes" id="UP001589670"/>
    </source>
</evidence>